<evidence type="ECO:0000256" key="7">
    <source>
        <dbReference type="ARBA" id="ARBA00023136"/>
    </source>
</evidence>
<dbReference type="InterPro" id="IPR000522">
    <property type="entry name" value="ABC_transptr_permease_BtuC"/>
</dbReference>
<dbReference type="Pfam" id="PF01032">
    <property type="entry name" value="FecCD"/>
    <property type="match status" value="1"/>
</dbReference>
<evidence type="ECO:0000256" key="8">
    <source>
        <dbReference type="SAM" id="Phobius"/>
    </source>
</evidence>
<feature type="transmembrane region" description="Helical" evidence="8">
    <location>
        <begin position="113"/>
        <end position="133"/>
    </location>
</feature>
<feature type="transmembrane region" description="Helical" evidence="8">
    <location>
        <begin position="164"/>
        <end position="183"/>
    </location>
</feature>
<dbReference type="KEGG" id="xdi:EZH22_25105"/>
<organism evidence="9 10">
    <name type="scientific">Xanthobacter dioxanivorans</name>
    <dbReference type="NCBI Taxonomy" id="2528964"/>
    <lineage>
        <taxon>Bacteria</taxon>
        <taxon>Pseudomonadati</taxon>
        <taxon>Pseudomonadota</taxon>
        <taxon>Alphaproteobacteria</taxon>
        <taxon>Hyphomicrobiales</taxon>
        <taxon>Xanthobacteraceae</taxon>
        <taxon>Xanthobacter</taxon>
    </lineage>
</organism>
<gene>
    <name evidence="9" type="ORF">EZH22_25105</name>
</gene>
<evidence type="ECO:0000256" key="6">
    <source>
        <dbReference type="ARBA" id="ARBA00022989"/>
    </source>
</evidence>
<feature type="transmembrane region" description="Helical" evidence="8">
    <location>
        <begin position="25"/>
        <end position="44"/>
    </location>
</feature>
<comment type="similarity">
    <text evidence="2">Belongs to the binding-protein-dependent transport system permease family. FecCD subfamily.</text>
</comment>
<keyword evidence="4" id="KW-1003">Cell membrane</keyword>
<dbReference type="PANTHER" id="PTHR30472:SF25">
    <property type="entry name" value="ABC TRANSPORTER PERMEASE PROTEIN MJ0876-RELATED"/>
    <property type="match status" value="1"/>
</dbReference>
<dbReference type="RefSeq" id="WP_203193127.1">
    <property type="nucleotide sequence ID" value="NZ_CP063362.1"/>
</dbReference>
<feature type="transmembrane region" description="Helical" evidence="8">
    <location>
        <begin position="286"/>
        <end position="309"/>
    </location>
</feature>
<dbReference type="Proteomes" id="UP000596427">
    <property type="component" value="Chromosome"/>
</dbReference>
<dbReference type="PANTHER" id="PTHR30472">
    <property type="entry name" value="FERRIC ENTEROBACTIN TRANSPORT SYSTEM PERMEASE PROTEIN"/>
    <property type="match status" value="1"/>
</dbReference>
<dbReference type="GO" id="GO:0033214">
    <property type="term" value="P:siderophore-iron import into cell"/>
    <property type="evidence" value="ECO:0007669"/>
    <property type="project" value="TreeGrafter"/>
</dbReference>
<evidence type="ECO:0000313" key="9">
    <source>
        <dbReference type="EMBL" id="QRG06218.1"/>
    </source>
</evidence>
<dbReference type="GO" id="GO:0022857">
    <property type="term" value="F:transmembrane transporter activity"/>
    <property type="evidence" value="ECO:0007669"/>
    <property type="project" value="InterPro"/>
</dbReference>
<evidence type="ECO:0000256" key="5">
    <source>
        <dbReference type="ARBA" id="ARBA00022692"/>
    </source>
</evidence>
<accession>A0A974SJB5</accession>
<dbReference type="InterPro" id="IPR037294">
    <property type="entry name" value="ABC_BtuC-like"/>
</dbReference>
<keyword evidence="3" id="KW-0813">Transport</keyword>
<keyword evidence="7 8" id="KW-0472">Membrane</keyword>
<dbReference type="EMBL" id="CP063362">
    <property type="protein sequence ID" value="QRG06218.1"/>
    <property type="molecule type" value="Genomic_DNA"/>
</dbReference>
<evidence type="ECO:0000313" key="10">
    <source>
        <dbReference type="Proteomes" id="UP000596427"/>
    </source>
</evidence>
<dbReference type="SUPFAM" id="SSF81345">
    <property type="entry name" value="ABC transporter involved in vitamin B12 uptake, BtuC"/>
    <property type="match status" value="1"/>
</dbReference>
<comment type="subcellular location">
    <subcellularLocation>
        <location evidence="1">Cell membrane</location>
        <topology evidence="1">Multi-pass membrane protein</topology>
    </subcellularLocation>
</comment>
<sequence length="348" mass="34528">MTAARAAGYARFACGPLAFRLRPRVVATCVGLACAIGAGALVALSSGSLPIPAAQVLAALVRAQVPAEVAQVIWDIRLPRVLLAMLAGAMLGLAGAAMQALTRNSLADPGLIGVKEGASVAVLALILAVPAAGVGLRPVAGMAGGLAVALAVAGLARDLSGVRFVLVGIGMSWLLSAALLVFITTADINDVETALVWLAGSLHAASWPLLPAPAAWGAAGAVLLLATARGADAALLGDPVATGLGVRLKALSAARLAAPVLMTAAAVSAVGSLGFVGLMAPHMARFAVGGGQSALLVASALVGAAMVLAADTVGRLLFAPLQIPAGIVMTVAGVPLFLFLLWRRRDQL</sequence>
<protein>
    <submittedName>
        <fullName evidence="9">Iron ABC transporter permease</fullName>
    </submittedName>
</protein>
<dbReference type="GO" id="GO:0005886">
    <property type="term" value="C:plasma membrane"/>
    <property type="evidence" value="ECO:0007669"/>
    <property type="project" value="UniProtKB-SubCell"/>
</dbReference>
<keyword evidence="10" id="KW-1185">Reference proteome</keyword>
<evidence type="ECO:0000256" key="1">
    <source>
        <dbReference type="ARBA" id="ARBA00004651"/>
    </source>
</evidence>
<evidence type="ECO:0000256" key="3">
    <source>
        <dbReference type="ARBA" id="ARBA00022448"/>
    </source>
</evidence>
<evidence type="ECO:0000256" key="2">
    <source>
        <dbReference type="ARBA" id="ARBA00007935"/>
    </source>
</evidence>
<dbReference type="Gene3D" id="1.10.3470.10">
    <property type="entry name" value="ABC transporter involved in vitamin B12 uptake, BtuC"/>
    <property type="match status" value="1"/>
</dbReference>
<feature type="transmembrane region" description="Helical" evidence="8">
    <location>
        <begin position="321"/>
        <end position="342"/>
    </location>
</feature>
<evidence type="ECO:0000256" key="4">
    <source>
        <dbReference type="ARBA" id="ARBA00022475"/>
    </source>
</evidence>
<proteinExistence type="inferred from homology"/>
<reference evidence="9 10" key="1">
    <citation type="submission" date="2020-10" db="EMBL/GenBank/DDBJ databases">
        <title>Degradation of 1,4-Dioxane by Xanthobacter sp. YN2, via a Novel Group-2 Soluble Di-Iron Monooxygenase.</title>
        <authorList>
            <person name="Ma F."/>
            <person name="Wang Y."/>
            <person name="Yang J."/>
            <person name="Guo H."/>
            <person name="Su D."/>
            <person name="Yu L."/>
        </authorList>
    </citation>
    <scope>NUCLEOTIDE SEQUENCE [LARGE SCALE GENOMIC DNA]</scope>
    <source>
        <strain evidence="9 10">YN2</strain>
    </source>
</reference>
<feature type="transmembrane region" description="Helical" evidence="8">
    <location>
        <begin position="256"/>
        <end position="279"/>
    </location>
</feature>
<dbReference type="AlphaFoldDB" id="A0A974SJB5"/>
<feature type="transmembrane region" description="Helical" evidence="8">
    <location>
        <begin position="81"/>
        <end position="101"/>
    </location>
</feature>
<keyword evidence="6 8" id="KW-1133">Transmembrane helix</keyword>
<dbReference type="CDD" id="cd06550">
    <property type="entry name" value="TM_ABC_iron-siderophores_like"/>
    <property type="match status" value="1"/>
</dbReference>
<name>A0A974SJB5_9HYPH</name>
<keyword evidence="5 8" id="KW-0812">Transmembrane</keyword>